<reference evidence="5 6" key="1">
    <citation type="submission" date="2014-09" db="EMBL/GenBank/DDBJ databases">
        <authorList>
            <person name="Ellenberger Sabrina"/>
        </authorList>
    </citation>
    <scope>NUCLEOTIDE SEQUENCE [LARGE SCALE GENOMIC DNA]</scope>
    <source>
        <strain evidence="5 6">CBS 412.66</strain>
    </source>
</reference>
<protein>
    <recommendedName>
        <fullName evidence="4">WHIM1 domain-containing protein</fullName>
    </recommendedName>
</protein>
<dbReference type="Pfam" id="PF15612">
    <property type="entry name" value="WHIM1"/>
    <property type="match status" value="1"/>
</dbReference>
<proteinExistence type="predicted"/>
<evidence type="ECO:0000256" key="2">
    <source>
        <dbReference type="ARBA" id="ARBA00023242"/>
    </source>
</evidence>
<feature type="compositionally biased region" description="Acidic residues" evidence="3">
    <location>
        <begin position="293"/>
        <end position="311"/>
    </location>
</feature>
<feature type="compositionally biased region" description="Polar residues" evidence="3">
    <location>
        <begin position="341"/>
        <end position="350"/>
    </location>
</feature>
<evidence type="ECO:0000313" key="6">
    <source>
        <dbReference type="Proteomes" id="UP000054107"/>
    </source>
</evidence>
<dbReference type="STRING" id="35722.A0A0B7NCR1"/>
<dbReference type="Proteomes" id="UP000054107">
    <property type="component" value="Unassembled WGS sequence"/>
</dbReference>
<evidence type="ECO:0000256" key="3">
    <source>
        <dbReference type="SAM" id="MobiDB-lite"/>
    </source>
</evidence>
<organism evidence="5 6">
    <name type="scientific">Parasitella parasitica</name>
    <dbReference type="NCBI Taxonomy" id="35722"/>
    <lineage>
        <taxon>Eukaryota</taxon>
        <taxon>Fungi</taxon>
        <taxon>Fungi incertae sedis</taxon>
        <taxon>Mucoromycota</taxon>
        <taxon>Mucoromycotina</taxon>
        <taxon>Mucoromycetes</taxon>
        <taxon>Mucorales</taxon>
        <taxon>Mucorineae</taxon>
        <taxon>Mucoraceae</taxon>
        <taxon>Parasitella</taxon>
    </lineage>
</organism>
<evidence type="ECO:0000259" key="4">
    <source>
        <dbReference type="Pfam" id="PF15612"/>
    </source>
</evidence>
<dbReference type="EMBL" id="LN733059">
    <property type="protein sequence ID" value="CEP16326.1"/>
    <property type="molecule type" value="Genomic_DNA"/>
</dbReference>
<comment type="subcellular location">
    <subcellularLocation>
        <location evidence="1">Nucleus</location>
    </subcellularLocation>
</comment>
<dbReference type="GO" id="GO:0005634">
    <property type="term" value="C:nucleus"/>
    <property type="evidence" value="ECO:0007669"/>
    <property type="project" value="UniProtKB-SubCell"/>
</dbReference>
<feature type="region of interest" description="Disordered" evidence="3">
    <location>
        <begin position="293"/>
        <end position="406"/>
    </location>
</feature>
<gene>
    <name evidence="5" type="primary">PARPA_10582.1 scaffold 41204</name>
</gene>
<sequence length="406" mass="46526">MSDITTTTHEDKPDTPSYEFSSSQQWQIGFIYAFTATFNHHEDMSILYHRLPNFTPQDLEDEIQKEESELIHQIICACLGNVLNRSKPIESFKVSLQQLLTDKIKAFEIDLQVNPLLRQSYYSLPVDQKLYILYSMIEWQLQDSTAVKTMIDGFYQQNGQSGSNPIISHPIGRDGQKRTYWQFGESSWIWRQTNSTKLLDQWKTVCKNRQDIEQLVESFSGTKSRAEKALVKVIEERIYDIANKEEQKKLRKERAELRKLVPVEVSITPTTLRSRGNRSQRVHYNFDDIYGIDEEENNEADDDSFEDEYDAADLTNGRKRQRSRRAPSPPRPPPTRWSSRLNRGTATEISAETVEIDGQSVEAAPSEQSSSMMGISGLRSALDTTSSGSNGVMSVNNILNSRPIHD</sequence>
<dbReference type="PANTHER" id="PTHR42107">
    <property type="entry name" value="YALI0D24453P"/>
    <property type="match status" value="1"/>
</dbReference>
<dbReference type="OrthoDB" id="349045at2759"/>
<feature type="domain" description="WHIM1" evidence="4">
    <location>
        <begin position="113"/>
        <end position="152"/>
    </location>
</feature>
<dbReference type="InterPro" id="IPR028942">
    <property type="entry name" value="WHIM1_dom"/>
</dbReference>
<evidence type="ECO:0000256" key="1">
    <source>
        <dbReference type="ARBA" id="ARBA00004123"/>
    </source>
</evidence>
<evidence type="ECO:0000313" key="5">
    <source>
        <dbReference type="EMBL" id="CEP16326.1"/>
    </source>
</evidence>
<accession>A0A0B7NCR1</accession>
<keyword evidence="6" id="KW-1185">Reference proteome</keyword>
<dbReference type="PANTHER" id="PTHR42107:SF1">
    <property type="entry name" value="WHIM1 DOMAIN-CONTAINING PROTEIN"/>
    <property type="match status" value="1"/>
</dbReference>
<name>A0A0B7NCR1_9FUNG</name>
<feature type="region of interest" description="Disordered" evidence="3">
    <location>
        <begin position="1"/>
        <end position="20"/>
    </location>
</feature>
<feature type="compositionally biased region" description="Low complexity" evidence="3">
    <location>
        <begin position="386"/>
        <end position="397"/>
    </location>
</feature>
<keyword evidence="2" id="KW-0539">Nucleus</keyword>
<dbReference type="AlphaFoldDB" id="A0A0B7NCR1"/>